<feature type="transmembrane region" description="Helical" evidence="7">
    <location>
        <begin position="381"/>
        <end position="399"/>
    </location>
</feature>
<dbReference type="PANTHER" id="PTHR10332">
    <property type="entry name" value="EQUILIBRATIVE NUCLEOSIDE TRANSPORTER"/>
    <property type="match status" value="1"/>
</dbReference>
<evidence type="ECO:0000313" key="9">
    <source>
        <dbReference type="Proteomes" id="UP001610432"/>
    </source>
</evidence>
<comment type="caution">
    <text evidence="8">The sequence shown here is derived from an EMBL/GenBank/DDBJ whole genome shotgun (WGS) entry which is preliminary data.</text>
</comment>
<feature type="transmembrane region" description="Helical" evidence="7">
    <location>
        <begin position="45"/>
        <end position="67"/>
    </location>
</feature>
<evidence type="ECO:0000256" key="7">
    <source>
        <dbReference type="SAM" id="Phobius"/>
    </source>
</evidence>
<evidence type="ECO:0000256" key="2">
    <source>
        <dbReference type="ARBA" id="ARBA00007965"/>
    </source>
</evidence>
<dbReference type="InterPro" id="IPR002259">
    <property type="entry name" value="Eqnu_transpt"/>
</dbReference>
<dbReference type="PIRSF" id="PIRSF016379">
    <property type="entry name" value="ENT"/>
    <property type="match status" value="1"/>
</dbReference>
<evidence type="ECO:0000256" key="5">
    <source>
        <dbReference type="ARBA" id="ARBA00022989"/>
    </source>
</evidence>
<feature type="transmembrane region" description="Helical" evidence="7">
    <location>
        <begin position="419"/>
        <end position="441"/>
    </location>
</feature>
<feature type="transmembrane region" description="Helical" evidence="7">
    <location>
        <begin position="221"/>
        <end position="243"/>
    </location>
</feature>
<feature type="transmembrane region" description="Helical" evidence="7">
    <location>
        <begin position="116"/>
        <end position="137"/>
    </location>
</feature>
<evidence type="ECO:0000313" key="8">
    <source>
        <dbReference type="EMBL" id="KAL2870812.1"/>
    </source>
</evidence>
<evidence type="ECO:0000256" key="4">
    <source>
        <dbReference type="ARBA" id="ARBA00022692"/>
    </source>
</evidence>
<comment type="similarity">
    <text evidence="2">Belongs to the SLC29A/ENT transporter (TC 2.A.57) family.</text>
</comment>
<dbReference type="PRINTS" id="PR01130">
    <property type="entry name" value="DERENTRNSPRT"/>
</dbReference>
<feature type="transmembrane region" description="Helical" evidence="7">
    <location>
        <begin position="87"/>
        <end position="104"/>
    </location>
</feature>
<reference evidence="8 9" key="1">
    <citation type="submission" date="2024-07" db="EMBL/GenBank/DDBJ databases">
        <title>Section-level genome sequencing and comparative genomics of Aspergillus sections Usti and Cavernicolus.</title>
        <authorList>
            <consortium name="Lawrence Berkeley National Laboratory"/>
            <person name="Nybo J.L."/>
            <person name="Vesth T.C."/>
            <person name="Theobald S."/>
            <person name="Frisvad J.C."/>
            <person name="Larsen T.O."/>
            <person name="Kjaerboelling I."/>
            <person name="Rothschild-Mancinelli K."/>
            <person name="Lyhne E.K."/>
            <person name="Kogle M.E."/>
            <person name="Barry K."/>
            <person name="Clum A."/>
            <person name="Na H."/>
            <person name="Ledsgaard L."/>
            <person name="Lin J."/>
            <person name="Lipzen A."/>
            <person name="Kuo A."/>
            <person name="Riley R."/>
            <person name="Mondo S."/>
            <person name="Labutti K."/>
            <person name="Haridas S."/>
            <person name="Pangalinan J."/>
            <person name="Salamov A.A."/>
            <person name="Simmons B.A."/>
            <person name="Magnuson J.K."/>
            <person name="Chen J."/>
            <person name="Drula E."/>
            <person name="Henrissat B."/>
            <person name="Wiebenga A."/>
            <person name="Lubbers R.J."/>
            <person name="Gomes A.C."/>
            <person name="Macurrencykelacurrency M.R."/>
            <person name="Stajich J."/>
            <person name="Grigoriev I.V."/>
            <person name="Mortensen U.H."/>
            <person name="De Vries R.P."/>
            <person name="Baker S.E."/>
            <person name="Andersen M.R."/>
        </authorList>
    </citation>
    <scope>NUCLEOTIDE SEQUENCE [LARGE SCALE GENOMIC DNA]</scope>
    <source>
        <strain evidence="8 9">CBS 449.75</strain>
    </source>
</reference>
<name>A0ABR4M2G7_9EURO</name>
<dbReference type="SUPFAM" id="SSF103473">
    <property type="entry name" value="MFS general substrate transporter"/>
    <property type="match status" value="1"/>
</dbReference>
<dbReference type="EMBL" id="JBFXLQ010000005">
    <property type="protein sequence ID" value="KAL2870812.1"/>
    <property type="molecule type" value="Genomic_DNA"/>
</dbReference>
<dbReference type="RefSeq" id="XP_070889791.1">
    <property type="nucleotide sequence ID" value="XM_071028286.1"/>
</dbReference>
<protein>
    <submittedName>
        <fullName evidence="8">Nucleoside transporter-domain-containing protein</fullName>
    </submittedName>
</protein>
<keyword evidence="4 7" id="KW-0812">Transmembrane</keyword>
<keyword evidence="3" id="KW-0813">Transport</keyword>
<accession>A0ABR4M2G7</accession>
<keyword evidence="5 7" id="KW-1133">Transmembrane helix</keyword>
<keyword evidence="6 7" id="KW-0472">Membrane</keyword>
<gene>
    <name evidence="8" type="ORF">BJX67DRAFT_344682</name>
</gene>
<dbReference type="PANTHER" id="PTHR10332:SF88">
    <property type="entry name" value="EQUILIBRATIVE NUCLEOSIDE TRANSPORTER 1, ISOFORM A"/>
    <property type="match status" value="1"/>
</dbReference>
<proteinExistence type="inferred from homology"/>
<feature type="transmembrane region" description="Helical" evidence="7">
    <location>
        <begin position="318"/>
        <end position="338"/>
    </location>
</feature>
<dbReference type="Proteomes" id="UP001610432">
    <property type="component" value="Unassembled WGS sequence"/>
</dbReference>
<sequence length="444" mass="48781">MNRARRWLSRSTADYEPIEGPAAFEDEDGPLTSHTESNTPFSRSVYWVFFILGVSMLWAWNMFLAAAPFFRQRFQPDKWATAHSQSSILTVSTATNLASAFILAKLQESASYPRRIIVSLLLNIIVFTVLALSTIVLKDASVKVYFGFLMVMVFGASLATGVNQNGVFAYVSGFGREEYTQAIMSGQGLAGVLPSLAQTLSVLAVPEEVGETSPDASRKSAFFCFITATGVSSLTLAAFVWLMKCQSLHAIDNHSDSFNTDQPPAKNVSLRTLFSKLHLPAISIYICFTVTMMFPVYTSKIESVRDSPDTPRLFQPAAFIPLAFFFWNAGDLVGRMLVLNPRYSLGHHPWVLLIFAITRVWFIPLYQLCNINGLGATVKSDIFYLFVVQLPFGVTNGYISSCSMMGANYFVPADEREPAGGFMSLMLVGGLATGSVLSFFAPGA</sequence>
<keyword evidence="9" id="KW-1185">Reference proteome</keyword>
<comment type="subcellular location">
    <subcellularLocation>
        <location evidence="1">Membrane</location>
        <topology evidence="1">Multi-pass membrane protein</topology>
    </subcellularLocation>
</comment>
<dbReference type="Pfam" id="PF01733">
    <property type="entry name" value="Nucleoside_tran"/>
    <property type="match status" value="2"/>
</dbReference>
<evidence type="ECO:0000256" key="3">
    <source>
        <dbReference type="ARBA" id="ARBA00022448"/>
    </source>
</evidence>
<dbReference type="GeneID" id="98143358"/>
<feature type="transmembrane region" description="Helical" evidence="7">
    <location>
        <begin position="350"/>
        <end position="369"/>
    </location>
</feature>
<dbReference type="InterPro" id="IPR036259">
    <property type="entry name" value="MFS_trans_sf"/>
</dbReference>
<feature type="transmembrane region" description="Helical" evidence="7">
    <location>
        <begin position="277"/>
        <end position="297"/>
    </location>
</feature>
<evidence type="ECO:0000256" key="1">
    <source>
        <dbReference type="ARBA" id="ARBA00004141"/>
    </source>
</evidence>
<evidence type="ECO:0000256" key="6">
    <source>
        <dbReference type="ARBA" id="ARBA00023136"/>
    </source>
</evidence>
<organism evidence="8 9">
    <name type="scientific">Aspergillus lucknowensis</name>
    <dbReference type="NCBI Taxonomy" id="176173"/>
    <lineage>
        <taxon>Eukaryota</taxon>
        <taxon>Fungi</taxon>
        <taxon>Dikarya</taxon>
        <taxon>Ascomycota</taxon>
        <taxon>Pezizomycotina</taxon>
        <taxon>Eurotiomycetes</taxon>
        <taxon>Eurotiomycetidae</taxon>
        <taxon>Eurotiales</taxon>
        <taxon>Aspergillaceae</taxon>
        <taxon>Aspergillus</taxon>
        <taxon>Aspergillus subgen. Nidulantes</taxon>
    </lineage>
</organism>